<dbReference type="CDD" id="cd02440">
    <property type="entry name" value="AdoMet_MTases"/>
    <property type="match status" value="1"/>
</dbReference>
<comment type="similarity">
    <text evidence="1 6">Belongs to the methyltransferase superfamily. PrmA family.</text>
</comment>
<feature type="binding site" evidence="6">
    <location>
        <position position="156"/>
    </location>
    <ligand>
        <name>S-adenosyl-L-methionine</name>
        <dbReference type="ChEBI" id="CHEBI:59789"/>
    </ligand>
</feature>
<dbReference type="PANTHER" id="PTHR43648:SF1">
    <property type="entry name" value="ELECTRON TRANSFER FLAVOPROTEIN BETA SUBUNIT LYSINE METHYLTRANSFERASE"/>
    <property type="match status" value="1"/>
</dbReference>
<dbReference type="GO" id="GO:0005737">
    <property type="term" value="C:cytoplasm"/>
    <property type="evidence" value="ECO:0007669"/>
    <property type="project" value="UniProtKB-SubCell"/>
</dbReference>
<dbReference type="GO" id="GO:0032259">
    <property type="term" value="P:methylation"/>
    <property type="evidence" value="ECO:0007669"/>
    <property type="project" value="UniProtKB-KW"/>
</dbReference>
<evidence type="ECO:0000256" key="6">
    <source>
        <dbReference type="HAMAP-Rule" id="MF_00735"/>
    </source>
</evidence>
<dbReference type="InterPro" id="IPR004498">
    <property type="entry name" value="Ribosomal_PrmA_MeTrfase"/>
</dbReference>
<evidence type="ECO:0000256" key="2">
    <source>
        <dbReference type="ARBA" id="ARBA00022490"/>
    </source>
</evidence>
<proteinExistence type="inferred from homology"/>
<evidence type="ECO:0000313" key="8">
    <source>
        <dbReference type="Proteomes" id="UP000220034"/>
    </source>
</evidence>
<sequence>MTTWTALTTLAGEKPGLALAEAIENLEPTPTGVGVFEVEDGSGLWEVGGYFTEKPDEIGLALLAAVHGAADFAVSKLDDRDWVAQVRRELSPVPAGRFLVHGSHDRGAAGIHQISLEIDAAMAFGTGHHDTTLGCLLSFDALLKTGLRATNVADIGAGTGVLAMAAAKAYPCRAIASDIDPVATQTAQANMRWNGLGDQVACVTAAGFRQARLHERAPYDLVFANILAGPLRKLAPQMAEHTEQGSIIILSGILNRQATGVERTYQGWGFTRLDRRSIGEWTTLTLLRS</sequence>
<keyword evidence="7" id="KW-0689">Ribosomal protein</keyword>
<organism evidence="7 8">
    <name type="scientific">Pontivivens marinum</name>
    <dbReference type="NCBI Taxonomy" id="1690039"/>
    <lineage>
        <taxon>Bacteria</taxon>
        <taxon>Pseudomonadati</taxon>
        <taxon>Pseudomonadota</taxon>
        <taxon>Alphaproteobacteria</taxon>
        <taxon>Rhodobacterales</taxon>
        <taxon>Paracoccaceae</taxon>
        <taxon>Pontivivens</taxon>
    </lineage>
</organism>
<dbReference type="SUPFAM" id="SSF53335">
    <property type="entry name" value="S-adenosyl-L-methionine-dependent methyltransferases"/>
    <property type="match status" value="1"/>
</dbReference>
<reference evidence="8" key="1">
    <citation type="submission" date="2017-09" db="EMBL/GenBank/DDBJ databases">
        <authorList>
            <person name="Varghese N."/>
            <person name="Submissions S."/>
        </authorList>
    </citation>
    <scope>NUCLEOTIDE SEQUENCE [LARGE SCALE GENOMIC DNA]</scope>
    <source>
        <strain evidence="8">C7</strain>
    </source>
</reference>
<dbReference type="Pfam" id="PF06325">
    <property type="entry name" value="PrmA"/>
    <property type="match status" value="1"/>
</dbReference>
<dbReference type="OrthoDB" id="9785995at2"/>
<keyword evidence="4 6" id="KW-0808">Transferase</keyword>
<dbReference type="GO" id="GO:0005840">
    <property type="term" value="C:ribosome"/>
    <property type="evidence" value="ECO:0007669"/>
    <property type="project" value="UniProtKB-KW"/>
</dbReference>
<dbReference type="EMBL" id="OCTN01000001">
    <property type="protein sequence ID" value="SOH93033.1"/>
    <property type="molecule type" value="Genomic_DNA"/>
</dbReference>
<evidence type="ECO:0000256" key="1">
    <source>
        <dbReference type="ARBA" id="ARBA00009741"/>
    </source>
</evidence>
<accession>A0A2C9CP65</accession>
<comment type="catalytic activity">
    <reaction evidence="6">
        <text>L-lysyl-[protein] + 3 S-adenosyl-L-methionine = N(6),N(6),N(6)-trimethyl-L-lysyl-[protein] + 3 S-adenosyl-L-homocysteine + 3 H(+)</text>
        <dbReference type="Rhea" id="RHEA:54192"/>
        <dbReference type="Rhea" id="RHEA-COMP:9752"/>
        <dbReference type="Rhea" id="RHEA-COMP:13826"/>
        <dbReference type="ChEBI" id="CHEBI:15378"/>
        <dbReference type="ChEBI" id="CHEBI:29969"/>
        <dbReference type="ChEBI" id="CHEBI:57856"/>
        <dbReference type="ChEBI" id="CHEBI:59789"/>
        <dbReference type="ChEBI" id="CHEBI:61961"/>
    </reaction>
</comment>
<dbReference type="EC" id="2.1.1.-" evidence="6"/>
<dbReference type="AlphaFoldDB" id="A0A2C9CP65"/>
<evidence type="ECO:0000256" key="5">
    <source>
        <dbReference type="ARBA" id="ARBA00022691"/>
    </source>
</evidence>
<dbReference type="PANTHER" id="PTHR43648">
    <property type="entry name" value="ELECTRON TRANSFER FLAVOPROTEIN BETA SUBUNIT LYSINE METHYLTRANSFERASE"/>
    <property type="match status" value="1"/>
</dbReference>
<dbReference type="InterPro" id="IPR050078">
    <property type="entry name" value="Ribosomal_L11_MeTrfase_PrmA"/>
</dbReference>
<dbReference type="InterPro" id="IPR029063">
    <property type="entry name" value="SAM-dependent_MTases_sf"/>
</dbReference>
<keyword evidence="7" id="KW-0687">Ribonucleoprotein</keyword>
<feature type="binding site" evidence="6">
    <location>
        <position position="178"/>
    </location>
    <ligand>
        <name>S-adenosyl-L-methionine</name>
        <dbReference type="ChEBI" id="CHEBI:59789"/>
    </ligand>
</feature>
<gene>
    <name evidence="6" type="primary">prmA</name>
    <name evidence="7" type="ORF">SAMN06273572_101887</name>
</gene>
<name>A0A2C9CP65_9RHOB</name>
<keyword evidence="3 6" id="KW-0489">Methyltransferase</keyword>
<dbReference type="HAMAP" id="MF_00735">
    <property type="entry name" value="Methyltr_PrmA"/>
    <property type="match status" value="1"/>
</dbReference>
<keyword evidence="2 6" id="KW-0963">Cytoplasm</keyword>
<evidence type="ECO:0000313" key="7">
    <source>
        <dbReference type="EMBL" id="SOH93033.1"/>
    </source>
</evidence>
<keyword evidence="8" id="KW-1185">Reference proteome</keyword>
<feature type="binding site" evidence="6">
    <location>
        <position position="132"/>
    </location>
    <ligand>
        <name>S-adenosyl-L-methionine</name>
        <dbReference type="ChEBI" id="CHEBI:59789"/>
    </ligand>
</feature>
<protein>
    <recommendedName>
        <fullName evidence="6">Ribosomal protein L11 methyltransferase</fullName>
        <shortName evidence="6">L11 Mtase</shortName>
        <ecNumber evidence="6">2.1.1.-</ecNumber>
    </recommendedName>
</protein>
<feature type="binding site" evidence="6">
    <location>
        <position position="225"/>
    </location>
    <ligand>
        <name>S-adenosyl-L-methionine</name>
        <dbReference type="ChEBI" id="CHEBI:59789"/>
    </ligand>
</feature>
<evidence type="ECO:0000256" key="3">
    <source>
        <dbReference type="ARBA" id="ARBA00022603"/>
    </source>
</evidence>
<evidence type="ECO:0000256" key="4">
    <source>
        <dbReference type="ARBA" id="ARBA00022679"/>
    </source>
</evidence>
<dbReference type="GO" id="GO:0008276">
    <property type="term" value="F:protein methyltransferase activity"/>
    <property type="evidence" value="ECO:0007669"/>
    <property type="project" value="UniProtKB-UniRule"/>
</dbReference>
<comment type="function">
    <text evidence="6">Methylates ribosomal protein L11.</text>
</comment>
<keyword evidence="5 6" id="KW-0949">S-adenosyl-L-methionine</keyword>
<dbReference type="Proteomes" id="UP000220034">
    <property type="component" value="Unassembled WGS sequence"/>
</dbReference>
<comment type="subcellular location">
    <subcellularLocation>
        <location evidence="6">Cytoplasm</location>
    </subcellularLocation>
</comment>
<dbReference type="Gene3D" id="3.40.50.150">
    <property type="entry name" value="Vaccinia Virus protein VP39"/>
    <property type="match status" value="1"/>
</dbReference>
<dbReference type="RefSeq" id="WP_097928572.1">
    <property type="nucleotide sequence ID" value="NZ_OCTN01000001.1"/>
</dbReference>